<evidence type="ECO:0000313" key="1">
    <source>
        <dbReference type="EMBL" id="PLK17623.1"/>
    </source>
</evidence>
<feature type="non-terminal residue" evidence="1">
    <location>
        <position position="1"/>
    </location>
</feature>
<dbReference type="Proteomes" id="UP000234484">
    <property type="component" value="Unassembled WGS sequence"/>
</dbReference>
<organism evidence="1 2">
    <name type="scientific">Natronobacterium gregoryi (strain ATCC 43098 / DSM 3393 / CCM 3738 / CIP 104747 / IAM 13177 / JCM 8860 / NBRC 102187 / NCIMB 2189 / SP2)</name>
    <dbReference type="NCBI Taxonomy" id="797304"/>
    <lineage>
        <taxon>Archaea</taxon>
        <taxon>Methanobacteriati</taxon>
        <taxon>Methanobacteriota</taxon>
        <taxon>Stenosarchaea group</taxon>
        <taxon>Halobacteria</taxon>
        <taxon>Halobacteriales</taxon>
        <taxon>Natrialbaceae</taxon>
        <taxon>Natronobacterium</taxon>
    </lineage>
</organism>
<accession>A0A2J4J9T9</accession>
<dbReference type="EMBL" id="PKKI01000132">
    <property type="protein sequence ID" value="PLK17623.1"/>
    <property type="molecule type" value="Genomic_DNA"/>
</dbReference>
<protein>
    <submittedName>
        <fullName evidence="1">IS5/IS1182 family transposase</fullName>
    </submittedName>
</protein>
<reference evidence="1 2" key="1">
    <citation type="submission" date="2017-12" db="EMBL/GenBank/DDBJ databases">
        <title>The characterization of oligonucleotides binding to NgAgo.</title>
        <authorList>
            <person name="Jiang L."/>
            <person name="He B."/>
            <person name="Kang J."/>
            <person name="Yu M."/>
            <person name="Li N."/>
            <person name="Fang Y."/>
            <person name="Tang Z."/>
            <person name="Wu P."/>
            <person name="Yao P."/>
            <person name="Huang J."/>
        </authorList>
    </citation>
    <scope>NUCLEOTIDE SEQUENCE [LARGE SCALE GENOMIC DNA]</scope>
    <source>
        <strain evidence="1 2">SP2</strain>
        <tissue evidence="1">Freeze-dried powder thallus</tissue>
    </source>
</reference>
<sequence length="42" mass="4950">DHAHNARIDEDRYAQDSMNETVNSAVKCSFDYAVRARSWYQE</sequence>
<name>A0A2J4J9T9_NATGS</name>
<gene>
    <name evidence="1" type="ORF">CYV19_19015</name>
</gene>
<comment type="caution">
    <text evidence="1">The sequence shown here is derived from an EMBL/GenBank/DDBJ whole genome shotgun (WGS) entry which is preliminary data.</text>
</comment>
<dbReference type="AlphaFoldDB" id="A0A2J4J9T9"/>
<evidence type="ECO:0000313" key="2">
    <source>
        <dbReference type="Proteomes" id="UP000234484"/>
    </source>
</evidence>
<proteinExistence type="predicted"/>